<keyword evidence="3 8" id="KW-0436">Ligase</keyword>
<comment type="catalytic activity">
    <reaction evidence="7 8">
        <text>cytidine(34) in tRNA(Ile2) + L-lysine + ATP = lysidine(34) in tRNA(Ile2) + AMP + diphosphate + H(+)</text>
        <dbReference type="Rhea" id="RHEA:43744"/>
        <dbReference type="Rhea" id="RHEA-COMP:10625"/>
        <dbReference type="Rhea" id="RHEA-COMP:10670"/>
        <dbReference type="ChEBI" id="CHEBI:15378"/>
        <dbReference type="ChEBI" id="CHEBI:30616"/>
        <dbReference type="ChEBI" id="CHEBI:32551"/>
        <dbReference type="ChEBI" id="CHEBI:33019"/>
        <dbReference type="ChEBI" id="CHEBI:82748"/>
        <dbReference type="ChEBI" id="CHEBI:83665"/>
        <dbReference type="ChEBI" id="CHEBI:456215"/>
        <dbReference type="EC" id="6.3.4.19"/>
    </reaction>
</comment>
<dbReference type="PANTHER" id="PTHR43033:SF1">
    <property type="entry name" value="TRNA(ILE)-LYSIDINE SYNTHASE-RELATED"/>
    <property type="match status" value="1"/>
</dbReference>
<evidence type="ECO:0000256" key="1">
    <source>
        <dbReference type="ARBA" id="ARBA00004496"/>
    </source>
</evidence>
<dbReference type="Proteomes" id="UP000014113">
    <property type="component" value="Unassembled WGS sequence"/>
</dbReference>
<evidence type="ECO:0000256" key="8">
    <source>
        <dbReference type="HAMAP-Rule" id="MF_01161"/>
    </source>
</evidence>
<dbReference type="GO" id="GO:0006400">
    <property type="term" value="P:tRNA modification"/>
    <property type="evidence" value="ECO:0007669"/>
    <property type="project" value="UniProtKB-UniRule"/>
</dbReference>
<comment type="function">
    <text evidence="8">Ligates lysine onto the cytidine present at position 34 of the AUA codon-specific tRNA(Ile) that contains the anticodon CAU, in an ATP-dependent manner. Cytidine is converted to lysidine, thus changing the amino acid specificity of the tRNA from methionine to isoleucine.</text>
</comment>
<evidence type="ECO:0000256" key="7">
    <source>
        <dbReference type="ARBA" id="ARBA00048539"/>
    </source>
</evidence>
<dbReference type="GO" id="GO:0005524">
    <property type="term" value="F:ATP binding"/>
    <property type="evidence" value="ECO:0007669"/>
    <property type="project" value="UniProtKB-UniRule"/>
</dbReference>
<dbReference type="RefSeq" id="WP_016183968.1">
    <property type="nucleotide sequence ID" value="NZ_JXKI01000018.1"/>
</dbReference>
<dbReference type="InterPro" id="IPR014729">
    <property type="entry name" value="Rossmann-like_a/b/a_fold"/>
</dbReference>
<dbReference type="NCBIfam" id="TIGR02432">
    <property type="entry name" value="lysidine_TilS_N"/>
    <property type="match status" value="1"/>
</dbReference>
<proteinExistence type="inferred from homology"/>
<feature type="domain" description="Lysidine-tRNA(Ile) synthetase C-terminal" evidence="9">
    <location>
        <begin position="392"/>
        <end position="466"/>
    </location>
</feature>
<evidence type="ECO:0000313" key="11">
    <source>
        <dbReference type="Proteomes" id="UP000014113"/>
    </source>
</evidence>
<keyword evidence="5 8" id="KW-0547">Nucleotide-binding</keyword>
<comment type="caution">
    <text evidence="10">The sequence shown here is derived from an EMBL/GenBank/DDBJ whole genome shotgun (WGS) entry which is preliminary data.</text>
</comment>
<evidence type="ECO:0000313" key="10">
    <source>
        <dbReference type="EMBL" id="EOW80088.1"/>
    </source>
</evidence>
<dbReference type="InterPro" id="IPR012094">
    <property type="entry name" value="tRNA_Ile_lys_synt"/>
</dbReference>
<dbReference type="EC" id="6.3.4.19" evidence="8"/>
<sequence length="470" mass="55535">MHKVRLEQEFMHIVQKNRWWQAKDRLLLAISGGVDSMVLLHLLIKCFPKQEIGVVHLNHQLRVQANDEAAYLSAFCQARQIPFYEKSWQNPPTQGIEAAARQFRYAFFAEIMQKNAYDVLLTAHHGDDQIETILMKLMRHGNLGNVIGIREKTTFDQARLTIVRPLLSFAKAQLYTYAKSQKIHYFEDASNQTTLYQRNRLRQSVLPIIQSEQPEASRHFLRFSKQLSYAEEILLKQQQNWYAKMVVFTDERVDIDWQALTLLTEAERYFFWQYTFQQLRLNQHIRLKDCHIEQLEKLLSQGKSNWSIDVEANWRWVKSSTQLSLQKVCDNETPTLVEAANVSFQLTSNQAFYLNDKQWIGLFTQANINLPEKVKNWSEFRHEFMADSTLCLNIRKRQAGDRIRLNQQLTKRLSRWLIDQKISSEQRNSAWVVENQVKEIYSLLPFVNSYLSIGSETDKIRYILVYRYLA</sequence>
<dbReference type="PATRIC" id="fig|1121865.3.peg.1803"/>
<evidence type="ECO:0000256" key="4">
    <source>
        <dbReference type="ARBA" id="ARBA00022694"/>
    </source>
</evidence>
<dbReference type="EMBL" id="ASWJ01000010">
    <property type="protein sequence ID" value="EOW80088.1"/>
    <property type="molecule type" value="Genomic_DNA"/>
</dbReference>
<keyword evidence="11" id="KW-1185">Reference proteome</keyword>
<dbReference type="Pfam" id="PF01171">
    <property type="entry name" value="ATP_bind_3"/>
    <property type="match status" value="1"/>
</dbReference>
<dbReference type="SMART" id="SM00977">
    <property type="entry name" value="TilS_C"/>
    <property type="match status" value="1"/>
</dbReference>
<evidence type="ECO:0000256" key="3">
    <source>
        <dbReference type="ARBA" id="ARBA00022598"/>
    </source>
</evidence>
<dbReference type="InterPro" id="IPR012796">
    <property type="entry name" value="Lysidine-tRNA-synth_C"/>
</dbReference>
<comment type="subcellular location">
    <subcellularLocation>
        <location evidence="1 8">Cytoplasm</location>
    </subcellularLocation>
</comment>
<dbReference type="GO" id="GO:0032267">
    <property type="term" value="F:tRNA(Ile)-lysidine synthase activity"/>
    <property type="evidence" value="ECO:0007669"/>
    <property type="project" value="UniProtKB-EC"/>
</dbReference>
<dbReference type="InterPro" id="IPR011063">
    <property type="entry name" value="TilS/TtcA_N"/>
</dbReference>
<evidence type="ECO:0000256" key="2">
    <source>
        <dbReference type="ARBA" id="ARBA00022490"/>
    </source>
</evidence>
<keyword evidence="2 8" id="KW-0963">Cytoplasm</keyword>
<keyword evidence="4 8" id="KW-0819">tRNA processing</keyword>
<dbReference type="AlphaFoldDB" id="S1N3A2"/>
<dbReference type="STRING" id="1121865.OMW_01861"/>
<organism evidence="10 11">
    <name type="scientific">Enterococcus columbae DSM 7374 = ATCC 51263</name>
    <dbReference type="NCBI Taxonomy" id="1121865"/>
    <lineage>
        <taxon>Bacteria</taxon>
        <taxon>Bacillati</taxon>
        <taxon>Bacillota</taxon>
        <taxon>Bacilli</taxon>
        <taxon>Lactobacillales</taxon>
        <taxon>Enterococcaceae</taxon>
        <taxon>Enterococcus</taxon>
    </lineage>
</organism>
<dbReference type="GO" id="GO:0005737">
    <property type="term" value="C:cytoplasm"/>
    <property type="evidence" value="ECO:0007669"/>
    <property type="project" value="UniProtKB-SubCell"/>
</dbReference>
<evidence type="ECO:0000256" key="6">
    <source>
        <dbReference type="ARBA" id="ARBA00022840"/>
    </source>
</evidence>
<comment type="similarity">
    <text evidence="8">Belongs to the tRNA(Ile)-lysidine synthase family.</text>
</comment>
<dbReference type="InterPro" id="IPR012795">
    <property type="entry name" value="tRNA_Ile_lys_synt_N"/>
</dbReference>
<comment type="domain">
    <text evidence="8">The N-terminal region contains the highly conserved SGGXDS motif, predicted to be a P-loop motif involved in ATP binding.</text>
</comment>
<dbReference type="NCBIfam" id="TIGR02433">
    <property type="entry name" value="lysidine_TilS_C"/>
    <property type="match status" value="1"/>
</dbReference>
<dbReference type="Gene3D" id="3.40.50.620">
    <property type="entry name" value="HUPs"/>
    <property type="match status" value="1"/>
</dbReference>
<protein>
    <recommendedName>
        <fullName evidence="8">tRNA(Ile)-lysidine synthase</fullName>
        <ecNumber evidence="8">6.3.4.19</ecNumber>
    </recommendedName>
    <alternativeName>
        <fullName evidence="8">tRNA(Ile)-2-lysyl-cytidine synthase</fullName>
    </alternativeName>
    <alternativeName>
        <fullName evidence="8">tRNA(Ile)-lysidine synthetase</fullName>
    </alternativeName>
</protein>
<dbReference type="HAMAP" id="MF_01161">
    <property type="entry name" value="tRNA_Ile_lys_synt"/>
    <property type="match status" value="1"/>
</dbReference>
<dbReference type="eggNOG" id="COG0037">
    <property type="taxonomic scope" value="Bacteria"/>
</dbReference>
<dbReference type="SUPFAM" id="SSF52402">
    <property type="entry name" value="Adenine nucleotide alpha hydrolases-like"/>
    <property type="match status" value="1"/>
</dbReference>
<gene>
    <name evidence="8" type="primary">tilS</name>
    <name evidence="10" type="ORF">I568_02167</name>
</gene>
<evidence type="ECO:0000256" key="5">
    <source>
        <dbReference type="ARBA" id="ARBA00022741"/>
    </source>
</evidence>
<dbReference type="CDD" id="cd01992">
    <property type="entry name" value="TilS_N"/>
    <property type="match status" value="1"/>
</dbReference>
<feature type="binding site" evidence="8">
    <location>
        <begin position="31"/>
        <end position="36"/>
    </location>
    <ligand>
        <name>ATP</name>
        <dbReference type="ChEBI" id="CHEBI:30616"/>
    </ligand>
</feature>
<name>S1N3A2_9ENTE</name>
<reference evidence="10 11" key="1">
    <citation type="submission" date="2013-03" db="EMBL/GenBank/DDBJ databases">
        <title>The Genome Sequence of Enterococcus columbae ATCC_51263 (PacBio/Illumina hybrid assembly).</title>
        <authorList>
            <consortium name="The Broad Institute Genomics Platform"/>
            <consortium name="The Broad Institute Genome Sequencing Center for Infectious Disease"/>
            <person name="Earl A."/>
            <person name="Russ C."/>
            <person name="Gilmore M."/>
            <person name="Surin D."/>
            <person name="Walker B."/>
            <person name="Young S."/>
            <person name="Zeng Q."/>
            <person name="Gargeya S."/>
            <person name="Fitzgerald M."/>
            <person name="Haas B."/>
            <person name="Abouelleil A."/>
            <person name="Allen A.W."/>
            <person name="Alvarado L."/>
            <person name="Arachchi H.M."/>
            <person name="Berlin A.M."/>
            <person name="Chapman S.B."/>
            <person name="Gainer-Dewar J."/>
            <person name="Goldberg J."/>
            <person name="Griggs A."/>
            <person name="Gujja S."/>
            <person name="Hansen M."/>
            <person name="Howarth C."/>
            <person name="Imamovic A."/>
            <person name="Ireland A."/>
            <person name="Larimer J."/>
            <person name="McCowan C."/>
            <person name="Murphy C."/>
            <person name="Pearson M."/>
            <person name="Poon T.W."/>
            <person name="Priest M."/>
            <person name="Roberts A."/>
            <person name="Saif S."/>
            <person name="Shea T."/>
            <person name="Sisk P."/>
            <person name="Sykes S."/>
            <person name="Wortman J."/>
            <person name="Nusbaum C."/>
            <person name="Birren B."/>
        </authorList>
    </citation>
    <scope>NUCLEOTIDE SEQUENCE [LARGE SCALE GENOMIC DNA]</scope>
    <source>
        <strain evidence="10 11">ATCC 51263</strain>
    </source>
</reference>
<dbReference type="PANTHER" id="PTHR43033">
    <property type="entry name" value="TRNA(ILE)-LYSIDINE SYNTHASE-RELATED"/>
    <property type="match status" value="1"/>
</dbReference>
<accession>S1N3A2</accession>
<dbReference type="OrthoDB" id="9807403at2"/>
<keyword evidence="6 8" id="KW-0067">ATP-binding</keyword>
<evidence type="ECO:0000259" key="9">
    <source>
        <dbReference type="SMART" id="SM00977"/>
    </source>
</evidence>